<evidence type="ECO:0000313" key="1">
    <source>
        <dbReference type="EMBL" id="KND98961.1"/>
    </source>
</evidence>
<dbReference type="VEuPathDB" id="FungiDB:QG37_04021"/>
<dbReference type="EMBL" id="LGST01000027">
    <property type="protein sequence ID" value="KND98961.1"/>
    <property type="molecule type" value="Genomic_DNA"/>
</dbReference>
<organism evidence="1 2">
    <name type="scientific">Candidozyma auris</name>
    <name type="common">Yeast</name>
    <name type="synonym">Candida auris</name>
    <dbReference type="NCBI Taxonomy" id="498019"/>
    <lineage>
        <taxon>Eukaryota</taxon>
        <taxon>Fungi</taxon>
        <taxon>Dikarya</taxon>
        <taxon>Ascomycota</taxon>
        <taxon>Saccharomycotina</taxon>
        <taxon>Pichiomycetes</taxon>
        <taxon>Metschnikowiaceae</taxon>
        <taxon>Candidozyma</taxon>
    </lineage>
</organism>
<dbReference type="AlphaFoldDB" id="A0A0L0NXN8"/>
<reference evidence="2" key="1">
    <citation type="journal article" date="2015" name="BMC Genomics">
        <title>Draft genome of a commonly misdiagnosed multidrug resistant pathogen Candida auris.</title>
        <authorList>
            <person name="Chatterjee S."/>
            <person name="Alampalli S.V."/>
            <person name="Nageshan R.K."/>
            <person name="Chettiar S.T."/>
            <person name="Joshi S."/>
            <person name="Tatu U.S."/>
        </authorList>
    </citation>
    <scope>NUCLEOTIDE SEQUENCE [LARGE SCALE GENOMIC DNA]</scope>
    <source>
        <strain evidence="2">6684</strain>
    </source>
</reference>
<dbReference type="Proteomes" id="UP000037122">
    <property type="component" value="Unassembled WGS sequence"/>
</dbReference>
<evidence type="ECO:0000313" key="2">
    <source>
        <dbReference type="Proteomes" id="UP000037122"/>
    </source>
</evidence>
<sequence>MHEKNLYLVNEMNLMIMEGKEKKNSNHFAGWVI</sequence>
<protein>
    <submittedName>
        <fullName evidence="1">Uncharacterized protein</fullName>
    </submittedName>
</protein>
<name>A0A0L0NXN8_CANAR</name>
<accession>A0A0L0NXN8</accession>
<gene>
    <name evidence="1" type="ORF">QG37_04021</name>
</gene>
<proteinExistence type="predicted"/>
<comment type="caution">
    <text evidence="1">The sequence shown here is derived from an EMBL/GenBank/DDBJ whole genome shotgun (WGS) entry which is preliminary data.</text>
</comment>